<feature type="domain" description="Myb-like" evidence="8">
    <location>
        <begin position="118"/>
        <end position="168"/>
    </location>
</feature>
<dbReference type="SUPFAM" id="SSF46689">
    <property type="entry name" value="Homeodomain-like"/>
    <property type="match status" value="2"/>
</dbReference>
<feature type="compositionally biased region" description="Low complexity" evidence="7">
    <location>
        <begin position="750"/>
        <end position="780"/>
    </location>
</feature>
<feature type="domain" description="AP2/ERF" evidence="9">
    <location>
        <begin position="1402"/>
        <end position="1458"/>
    </location>
</feature>
<dbReference type="SMART" id="SM00717">
    <property type="entry name" value="SANT"/>
    <property type="match status" value="3"/>
</dbReference>
<feature type="compositionally biased region" description="Acidic residues" evidence="7">
    <location>
        <begin position="531"/>
        <end position="540"/>
    </location>
</feature>
<evidence type="ECO:0000259" key="8">
    <source>
        <dbReference type="PROSITE" id="PS50090"/>
    </source>
</evidence>
<evidence type="ECO:0000313" key="11">
    <source>
        <dbReference type="EMBL" id="GMI20024.1"/>
    </source>
</evidence>
<dbReference type="Gene3D" id="1.10.10.60">
    <property type="entry name" value="Homeodomain-like"/>
    <property type="match status" value="2"/>
</dbReference>
<feature type="region of interest" description="Disordered" evidence="7">
    <location>
        <begin position="364"/>
        <end position="420"/>
    </location>
</feature>
<reference evidence="11 12" key="1">
    <citation type="journal article" date="2023" name="Commun. Biol.">
        <title>Genome analysis of Parmales, the sister group of diatoms, reveals the evolutionary specialization of diatoms from phago-mixotrophs to photoautotrophs.</title>
        <authorList>
            <person name="Ban H."/>
            <person name="Sato S."/>
            <person name="Yoshikawa S."/>
            <person name="Yamada K."/>
            <person name="Nakamura Y."/>
            <person name="Ichinomiya M."/>
            <person name="Sato N."/>
            <person name="Blanc-Mathieu R."/>
            <person name="Endo H."/>
            <person name="Kuwata A."/>
            <person name="Ogata H."/>
        </authorList>
    </citation>
    <scope>NUCLEOTIDE SEQUENCE [LARGE SCALE GENOMIC DNA]</scope>
</reference>
<feature type="compositionally biased region" description="Basic and acidic residues" evidence="7">
    <location>
        <begin position="1362"/>
        <end position="1371"/>
    </location>
</feature>
<feature type="region of interest" description="Disordered" evidence="7">
    <location>
        <begin position="36"/>
        <end position="139"/>
    </location>
</feature>
<feature type="domain" description="Myb-like" evidence="8">
    <location>
        <begin position="249"/>
        <end position="300"/>
    </location>
</feature>
<evidence type="ECO:0000256" key="7">
    <source>
        <dbReference type="SAM" id="MobiDB-lite"/>
    </source>
</evidence>
<evidence type="ECO:0000259" key="10">
    <source>
        <dbReference type="PROSITE" id="PS51294"/>
    </source>
</evidence>
<dbReference type="InterPro" id="IPR001005">
    <property type="entry name" value="SANT/Myb"/>
</dbReference>
<dbReference type="InterPro" id="IPR016177">
    <property type="entry name" value="DNA-bd_dom_sf"/>
</dbReference>
<keyword evidence="4" id="KW-0804">Transcription</keyword>
<evidence type="ECO:0000256" key="1">
    <source>
        <dbReference type="ARBA" id="ARBA00004123"/>
    </source>
</evidence>
<evidence type="ECO:0008006" key="13">
    <source>
        <dbReference type="Google" id="ProtNLM"/>
    </source>
</evidence>
<name>A0ABQ6M5U4_9STRA</name>
<feature type="compositionally biased region" description="Low complexity" evidence="7">
    <location>
        <begin position="395"/>
        <end position="411"/>
    </location>
</feature>
<keyword evidence="2" id="KW-0805">Transcription regulation</keyword>
<gene>
    <name evidence="11" type="ORF">TeGR_g12370</name>
</gene>
<feature type="compositionally biased region" description="Basic and acidic residues" evidence="7">
    <location>
        <begin position="894"/>
        <end position="903"/>
    </location>
</feature>
<feature type="compositionally biased region" description="Low complexity" evidence="7">
    <location>
        <begin position="1372"/>
        <end position="1387"/>
    </location>
</feature>
<feature type="region of interest" description="Disordered" evidence="7">
    <location>
        <begin position="1328"/>
        <end position="1395"/>
    </location>
</feature>
<proteinExistence type="predicted"/>
<dbReference type="InterPro" id="IPR001471">
    <property type="entry name" value="AP2/ERF_dom"/>
</dbReference>
<protein>
    <recommendedName>
        <fullName evidence="13">Myb-like domain-containing protein</fullName>
    </recommendedName>
</protein>
<dbReference type="Pfam" id="PF00249">
    <property type="entry name" value="Myb_DNA-binding"/>
    <property type="match status" value="2"/>
</dbReference>
<feature type="compositionally biased region" description="Basic residues" evidence="7">
    <location>
        <begin position="94"/>
        <end position="116"/>
    </location>
</feature>
<feature type="compositionally biased region" description="Acidic residues" evidence="7">
    <location>
        <begin position="183"/>
        <end position="206"/>
    </location>
</feature>
<feature type="coiled-coil region" evidence="6">
    <location>
        <begin position="1175"/>
        <end position="1205"/>
    </location>
</feature>
<keyword evidence="5" id="KW-0539">Nucleus</keyword>
<evidence type="ECO:0000259" key="9">
    <source>
        <dbReference type="PROSITE" id="PS51032"/>
    </source>
</evidence>
<dbReference type="InterPro" id="IPR036955">
    <property type="entry name" value="AP2/ERF_dom_sf"/>
</dbReference>
<feature type="domain" description="HTH myb-type" evidence="10">
    <location>
        <begin position="118"/>
        <end position="173"/>
    </location>
</feature>
<dbReference type="Gene3D" id="2.30.30.140">
    <property type="match status" value="2"/>
</dbReference>
<feature type="region of interest" description="Disordered" evidence="7">
    <location>
        <begin position="890"/>
        <end position="958"/>
    </location>
</feature>
<accession>A0ABQ6M5U4</accession>
<dbReference type="InterPro" id="IPR009057">
    <property type="entry name" value="Homeodomain-like_sf"/>
</dbReference>
<dbReference type="SUPFAM" id="SSF54171">
    <property type="entry name" value="DNA-binding domain"/>
    <property type="match status" value="1"/>
</dbReference>
<dbReference type="PANTHER" id="PTHR45614">
    <property type="entry name" value="MYB PROTEIN-RELATED"/>
    <property type="match status" value="1"/>
</dbReference>
<comment type="caution">
    <text evidence="11">The sequence shown here is derived from an EMBL/GenBank/DDBJ whole genome shotgun (WGS) entry which is preliminary data.</text>
</comment>
<evidence type="ECO:0000256" key="4">
    <source>
        <dbReference type="ARBA" id="ARBA00023163"/>
    </source>
</evidence>
<dbReference type="PROSITE" id="PS50090">
    <property type="entry name" value="MYB_LIKE"/>
    <property type="match status" value="2"/>
</dbReference>
<dbReference type="InterPro" id="IPR050560">
    <property type="entry name" value="MYB_TF"/>
</dbReference>
<evidence type="ECO:0000256" key="3">
    <source>
        <dbReference type="ARBA" id="ARBA00023125"/>
    </source>
</evidence>
<feature type="compositionally biased region" description="Basic and acidic residues" evidence="7">
    <location>
        <begin position="912"/>
        <end position="923"/>
    </location>
</feature>
<feature type="region of interest" description="Disordered" evidence="7">
    <location>
        <begin position="497"/>
        <end position="587"/>
    </location>
</feature>
<dbReference type="PROSITE" id="PS51294">
    <property type="entry name" value="HTH_MYB"/>
    <property type="match status" value="1"/>
</dbReference>
<dbReference type="InterPro" id="IPR017930">
    <property type="entry name" value="Myb_dom"/>
</dbReference>
<dbReference type="CDD" id="cd00167">
    <property type="entry name" value="SANT"/>
    <property type="match status" value="2"/>
</dbReference>
<organism evidence="11 12">
    <name type="scientific">Tetraparma gracilis</name>
    <dbReference type="NCBI Taxonomy" id="2962635"/>
    <lineage>
        <taxon>Eukaryota</taxon>
        <taxon>Sar</taxon>
        <taxon>Stramenopiles</taxon>
        <taxon>Ochrophyta</taxon>
        <taxon>Bolidophyceae</taxon>
        <taxon>Parmales</taxon>
        <taxon>Triparmaceae</taxon>
        <taxon>Tetraparma</taxon>
    </lineage>
</organism>
<comment type="subcellular location">
    <subcellularLocation>
        <location evidence="1">Nucleus</location>
    </subcellularLocation>
</comment>
<evidence type="ECO:0000256" key="5">
    <source>
        <dbReference type="ARBA" id="ARBA00023242"/>
    </source>
</evidence>
<evidence type="ECO:0000256" key="2">
    <source>
        <dbReference type="ARBA" id="ARBA00023015"/>
    </source>
</evidence>
<feature type="compositionally biased region" description="Polar residues" evidence="7">
    <location>
        <begin position="117"/>
        <end position="126"/>
    </location>
</feature>
<dbReference type="PROSITE" id="PS51032">
    <property type="entry name" value="AP2_ERF"/>
    <property type="match status" value="1"/>
</dbReference>
<feature type="region of interest" description="Disordered" evidence="7">
    <location>
        <begin position="739"/>
        <end position="794"/>
    </location>
</feature>
<feature type="compositionally biased region" description="Low complexity" evidence="7">
    <location>
        <begin position="71"/>
        <end position="82"/>
    </location>
</feature>
<feature type="region of interest" description="Disordered" evidence="7">
    <location>
        <begin position="168"/>
        <end position="265"/>
    </location>
</feature>
<keyword evidence="12" id="KW-1185">Reference proteome</keyword>
<dbReference type="EMBL" id="BRYB01003752">
    <property type="protein sequence ID" value="GMI20024.1"/>
    <property type="molecule type" value="Genomic_DNA"/>
</dbReference>
<keyword evidence="6" id="KW-0175">Coiled coil</keyword>
<evidence type="ECO:0000256" key="6">
    <source>
        <dbReference type="SAM" id="Coils"/>
    </source>
</evidence>
<feature type="non-terminal residue" evidence="11">
    <location>
        <position position="1593"/>
    </location>
</feature>
<sequence length="1593" mass="175837">MPLGEDKPSRSRVPVTAFQPVFEGDRAVLKLTGGLLNSSALPGHSESAPPSLWNKFDKKRALKKSKKTPGRSKSSSKSPSRSKSGKTKTSEKRKAGRPKAKVKRKDGKRSVGRSKSKAPSMSTQPWTDEHDDAVREAMLEHGRDWETVASAVPGRSMTAVKVRCWKMIREEGLKVKGGRYDTDSDDDADDESGSEEESGSGSEEESGSGSGEESGSGSEEESGSGSEEEESGSGSEESGSEESSEEQTKVSRSTQSWKPAEHNMLRSLMSECGENWEKISKRFGPSRSVEALKARGAKLQKADMLAAEKLANAGGRMADRKYSVGSAMSESEGEGVSRTGRAVKKPQAFVADFSSVWDRSSTAYEEAAAAEDERKKQLAGAAPNRYPKPAPIVTSPSSTSAAKSDPSAPSSGGYGSAWTEEEDKSLKKLVVAYGRHYDLYQRKVFKNRTMNSVRVRGNLFVQRGEIEPGERSLEKTLLLDKIAEKFKHVKPIDFANATAAGGAGRPPTKEAAQVAAAKPESARKRRGGDEETKDDADYYEEMMPKPKAVKKKKEMSGDEEGMGSNTIPMRQKKDQAARPVTPKRADKGGVMYLPPVVRSSAEPALPADRVLVQFQGQEFFKGTVDDVKKGKVHISYVDGTQEWCKYPDREGNVYVVTEKTFAAHEDGSVLWPNVGTAVKVKWGEVSGKKKIYFDGIVTRINPKMDSCTVRYTEDGSSFNHPFPDENLDIVFCKLRREGREGASPSPVKLTSAVSASSATTTTTTNAASSSSSSSSSSSVSPLPPPPPDRPMNSLYGVRKAAASPTSPYISRCFFEGISFNLGEYKTKLDAAMAYDAFMRKISGGDKFCNFTSSGKVKTCEQIGLDADRIIYERKVQLGLIVVRPDDDNSYVSLNDDKKDEKSSEPSTPTKSKGPEGADDDVKAPDSPAWSFYQEAEKVSGQKRQRKQAPSFEPTFLNDRKKRELENQEVFEKLTGVATVKPNPKKKLTLHDRRAGRVPVGFEWWMDNVEVGRQVEGNWMGNGGYYPGVIKGINDRTRKLIIWYDDGDVEADVVAENVRVLIEPDQKKAYNIKKAEMRKIEKVEEERRSKEQAEKDAVDMEQKMRRKAMAARANAIKRQKKAEADGLKRQMEAERTEEENRAAEARKILRKQKALERKQKAVDNATAPPVLTARQVEKLRRDEAAAREKEAEAKRLRSKLESKEMKKLAKKRAGSHLNVDDFDIMENADAYAAAAPAVAPGAGNVPVDQDHEDTLFYHKGRPMHWPMKGSFVKVKYEKWYYGIVRFVNRQLRIVKVEYDNGDIYDEDFPGDQLDDFQLISFQEYRKQKAGARKEGGGAGGGRWPAAGGDDSDDDRYGKKRKKQLEQEQREQQWMRQRIAQQQQEAAAAKARRNLPRPKEVATDSVGVYKTGPSSWIAKIRYRDCNYLLGRFLSEREAANAYDDVCFDMYGDDYTNFEFEESIESTTPVKKRGDGTLAIAAIGVVELNNGQFRARIATRGNAQSTEDIVDLGTFYSCEDAVRAYDQMCLGVRGDFALCNEMDMNGEIERMRKGCFQGPDGDDEGSLGDPEVEVGLGGLGGGWGGAGGGAEAGVEE</sequence>
<keyword evidence="3" id="KW-0238">DNA-binding</keyword>
<feature type="compositionally biased region" description="Basic residues" evidence="7">
    <location>
        <begin position="57"/>
        <end position="70"/>
    </location>
</feature>
<dbReference type="Gene3D" id="3.30.730.10">
    <property type="entry name" value="AP2/ERF domain"/>
    <property type="match status" value="1"/>
</dbReference>
<evidence type="ECO:0000313" key="12">
    <source>
        <dbReference type="Proteomes" id="UP001165060"/>
    </source>
</evidence>
<dbReference type="Proteomes" id="UP001165060">
    <property type="component" value="Unassembled WGS sequence"/>
</dbReference>
<feature type="compositionally biased region" description="Acidic residues" evidence="7">
    <location>
        <begin position="218"/>
        <end position="231"/>
    </location>
</feature>
<feature type="compositionally biased region" description="Basic and acidic residues" evidence="7">
    <location>
        <begin position="168"/>
        <end position="182"/>
    </location>
</feature>
<feature type="compositionally biased region" description="Basic and acidic residues" evidence="7">
    <location>
        <begin position="1120"/>
        <end position="1142"/>
    </location>
</feature>
<feature type="region of interest" description="Disordered" evidence="7">
    <location>
        <begin position="1111"/>
        <end position="1142"/>
    </location>
</feature>